<keyword evidence="3" id="KW-1185">Reference proteome</keyword>
<dbReference type="AlphaFoldDB" id="A0A5B8W5U8"/>
<dbReference type="EMBL" id="CP042437">
    <property type="protein sequence ID" value="QEC78295.1"/>
    <property type="molecule type" value="Genomic_DNA"/>
</dbReference>
<name>A0A5B8W5U8_9SPHI</name>
<gene>
    <name evidence="2" type="ORF">FSB76_20980</name>
</gene>
<evidence type="ECO:0000313" key="3">
    <source>
        <dbReference type="Proteomes" id="UP000321362"/>
    </source>
</evidence>
<proteinExistence type="predicted"/>
<organism evidence="2 3">
    <name type="scientific">Mucilaginibacter ginsenosidivorax</name>
    <dbReference type="NCBI Taxonomy" id="862126"/>
    <lineage>
        <taxon>Bacteria</taxon>
        <taxon>Pseudomonadati</taxon>
        <taxon>Bacteroidota</taxon>
        <taxon>Sphingobacteriia</taxon>
        <taxon>Sphingobacteriales</taxon>
        <taxon>Sphingobacteriaceae</taxon>
        <taxon>Mucilaginibacter</taxon>
    </lineage>
</organism>
<dbReference type="RefSeq" id="WP_147056802.1">
    <property type="nucleotide sequence ID" value="NZ_CP042437.1"/>
</dbReference>
<dbReference type="KEGG" id="mgk:FSB76_20980"/>
<protein>
    <submittedName>
        <fullName evidence="2">Uncharacterized protein</fullName>
    </submittedName>
</protein>
<feature type="compositionally biased region" description="Low complexity" evidence="1">
    <location>
        <begin position="100"/>
        <end position="116"/>
    </location>
</feature>
<dbReference type="Proteomes" id="UP000321362">
    <property type="component" value="Chromosome"/>
</dbReference>
<sequence>MKDKKVKSVAKEARKALKKQLNDKFTAQLKTIVSEFEPELKGLTKAIEKASKNLAKAISAKIGDKKDEPAAPVKKTKEIVVEVKSPDLPIVKETTPQPPAAKVTKTTAKIAAPKSTASKKESIPAK</sequence>
<reference evidence="2 3" key="1">
    <citation type="journal article" date="2013" name="J. Microbiol.">
        <title>Mucilaginibacter ginsenosidivorax sp. nov., with ginsenoside converting activity isolated from sediment.</title>
        <authorList>
            <person name="Kim J.K."/>
            <person name="Choi T.E."/>
            <person name="Liu Q.M."/>
            <person name="Park H.Y."/>
            <person name="Yi T.H."/>
            <person name="Yoon M.H."/>
            <person name="Kim S.C."/>
            <person name="Im W.T."/>
        </authorList>
    </citation>
    <scope>NUCLEOTIDE SEQUENCE [LARGE SCALE GENOMIC DNA]</scope>
    <source>
        <strain evidence="2 3">KHI28</strain>
    </source>
</reference>
<evidence type="ECO:0000256" key="1">
    <source>
        <dbReference type="SAM" id="MobiDB-lite"/>
    </source>
</evidence>
<dbReference type="OrthoDB" id="9983235at2"/>
<accession>A0A5B8W5U8</accession>
<feature type="region of interest" description="Disordered" evidence="1">
    <location>
        <begin position="90"/>
        <end position="126"/>
    </location>
</feature>
<evidence type="ECO:0000313" key="2">
    <source>
        <dbReference type="EMBL" id="QEC78295.1"/>
    </source>
</evidence>